<comment type="subunit">
    <text evidence="4">Homodimer.</text>
</comment>
<evidence type="ECO:0000256" key="4">
    <source>
        <dbReference type="HAMAP-Rule" id="MF_01513"/>
    </source>
</evidence>
<accession>A0A1H1SJZ5</accession>
<dbReference type="GO" id="GO:0030170">
    <property type="term" value="F:pyridoxal phosphate binding"/>
    <property type="evidence" value="ECO:0007669"/>
    <property type="project" value="UniProtKB-UniRule"/>
</dbReference>
<evidence type="ECO:0000256" key="2">
    <source>
        <dbReference type="ARBA" id="ARBA00022679"/>
    </source>
</evidence>
<keyword evidence="2 4" id="KW-0808">Transferase</keyword>
<feature type="modified residue" description="N6-(pyridoxal phosphate)lysine" evidence="4">
    <location>
        <position position="233"/>
    </location>
</feature>
<dbReference type="InterPro" id="IPR050106">
    <property type="entry name" value="HistidinolP_aminotransfase"/>
</dbReference>
<dbReference type="SUPFAM" id="SSF53383">
    <property type="entry name" value="PLP-dependent transferases"/>
    <property type="match status" value="1"/>
</dbReference>
<dbReference type="GO" id="GO:0008793">
    <property type="term" value="F:aromatic-amino-acid transaminase activity"/>
    <property type="evidence" value="ECO:0007669"/>
    <property type="project" value="UniProtKB-UniRule"/>
</dbReference>
<dbReference type="InterPro" id="IPR015424">
    <property type="entry name" value="PyrdxlP-dep_Trfase"/>
</dbReference>
<reference evidence="7" key="1">
    <citation type="submission" date="2016-10" db="EMBL/GenBank/DDBJ databases">
        <authorList>
            <person name="Varghese N."/>
            <person name="Submissions S."/>
        </authorList>
    </citation>
    <scope>NUCLEOTIDE SEQUENCE [LARGE SCALE GENOMIC DNA]</scope>
    <source>
        <strain evidence="7">IMMIB L-1606</strain>
    </source>
</reference>
<dbReference type="OrthoDB" id="9809616at2"/>
<dbReference type="EC" id="2.6.1.57" evidence="4"/>
<evidence type="ECO:0000313" key="6">
    <source>
        <dbReference type="EMBL" id="SDS48315.1"/>
    </source>
</evidence>
<dbReference type="InterPro" id="IPR024892">
    <property type="entry name" value="ArAT"/>
</dbReference>
<dbReference type="Pfam" id="PF00155">
    <property type="entry name" value="Aminotran_1_2"/>
    <property type="match status" value="1"/>
</dbReference>
<dbReference type="Gene3D" id="3.90.1150.10">
    <property type="entry name" value="Aspartate Aminotransferase, domain 1"/>
    <property type="match status" value="1"/>
</dbReference>
<dbReference type="RefSeq" id="WP_091716761.1">
    <property type="nucleotide sequence ID" value="NZ_LT629779.1"/>
</dbReference>
<dbReference type="Gene3D" id="3.40.640.10">
    <property type="entry name" value="Type I PLP-dependent aspartate aminotransferase-like (Major domain)"/>
    <property type="match status" value="1"/>
</dbReference>
<dbReference type="InterPro" id="IPR015421">
    <property type="entry name" value="PyrdxlP-dep_Trfase_major"/>
</dbReference>
<feature type="domain" description="Aminotransferase class I/classII large" evidence="5">
    <location>
        <begin position="39"/>
        <end position="359"/>
    </location>
</feature>
<dbReference type="AlphaFoldDB" id="A0A1H1SJZ5"/>
<dbReference type="HAMAP" id="MF_01513">
    <property type="entry name" value="Phe_aminotrans_2"/>
    <property type="match status" value="1"/>
</dbReference>
<dbReference type="InterPro" id="IPR004839">
    <property type="entry name" value="Aminotransferase_I/II_large"/>
</dbReference>
<evidence type="ECO:0000256" key="1">
    <source>
        <dbReference type="ARBA" id="ARBA00022576"/>
    </source>
</evidence>
<dbReference type="EMBL" id="LT629779">
    <property type="protein sequence ID" value="SDS48315.1"/>
    <property type="molecule type" value="Genomic_DNA"/>
</dbReference>
<name>A0A1H1SJZ5_9MICC</name>
<organism evidence="6 7">
    <name type="scientific">Pseudarthrobacter equi</name>
    <dbReference type="NCBI Taxonomy" id="728066"/>
    <lineage>
        <taxon>Bacteria</taxon>
        <taxon>Bacillati</taxon>
        <taxon>Actinomycetota</taxon>
        <taxon>Actinomycetes</taxon>
        <taxon>Micrococcales</taxon>
        <taxon>Micrococcaceae</taxon>
        <taxon>Pseudarthrobacter</taxon>
    </lineage>
</organism>
<protein>
    <recommendedName>
        <fullName evidence="4">Aromatic amino acid aminotransferase</fullName>
        <shortName evidence="4">ArAT</shortName>
        <ecNumber evidence="4">2.6.1.57</ecNumber>
    </recommendedName>
</protein>
<proteinExistence type="inferred from homology"/>
<dbReference type="InterPro" id="IPR015422">
    <property type="entry name" value="PyrdxlP-dep_Trfase_small"/>
</dbReference>
<dbReference type="PANTHER" id="PTHR43643:SF3">
    <property type="entry name" value="HISTIDINOL-PHOSPHATE AMINOTRANSFERASE"/>
    <property type="match status" value="1"/>
</dbReference>
<gene>
    <name evidence="4" type="primary">pat</name>
    <name evidence="6" type="ORF">SAMN04489743_0169</name>
</gene>
<sequence>MTSSETLAGGVAPRPVVGRLPRYAAGKPPAAVDGLASYKLSSNENPLPPLPAVLDAIARQTDFNRYPDPLSSRLRAALAEFLQVPAEDIVTGAGSLGALNQILAAFAGQNDDGKADEVIYAWRSFEAYPISVGLAGAESVRIPVTADGRHDLDAMAVAVSARTRVILLCTPNNPTGPALTSAETEAFIRTVPANVVVVIDEAYQEFVRDPNAVDGIALYRKYPNVVVLRTFSKAHGLAGLRVGYSVSNPGLTQHLRVAATPFAVSQIAETAAIVSLQNFGQVVERVQSLVDERTRVMAGLRDLGWVVPEAQGNFVWLALGEESADFAEKAGVQALSVRAFPGDGVRVSIGEVEANTRLLELCANYTKAPRGS</sequence>
<comment type="cofactor">
    <cofactor evidence="4">
        <name>pyridoxal 5'-phosphate</name>
        <dbReference type="ChEBI" id="CHEBI:597326"/>
    </cofactor>
</comment>
<comment type="similarity">
    <text evidence="4">Belongs to the class-II pyridoxal-phosphate-dependent aminotransferase family.</text>
</comment>
<evidence type="ECO:0000256" key="3">
    <source>
        <dbReference type="ARBA" id="ARBA00022898"/>
    </source>
</evidence>
<dbReference type="PANTHER" id="PTHR43643">
    <property type="entry name" value="HISTIDINOL-PHOSPHATE AMINOTRANSFERASE 2"/>
    <property type="match status" value="1"/>
</dbReference>
<evidence type="ECO:0000259" key="5">
    <source>
        <dbReference type="Pfam" id="PF00155"/>
    </source>
</evidence>
<keyword evidence="7" id="KW-1185">Reference proteome</keyword>
<comment type="function">
    <text evidence="4">Aminotransferase that catalyzes the conversion of aromatic amino acids and 2-oxoglutarate into corresponding aromatic oxo acids and L-glutamate.</text>
</comment>
<keyword evidence="1 4" id="KW-0032">Aminotransferase</keyword>
<comment type="catalytic activity">
    <reaction evidence="4">
        <text>an aromatic L-alpha-amino acid + 2-oxoglutarate = an aromatic oxo-acid + L-glutamate</text>
        <dbReference type="Rhea" id="RHEA:17533"/>
        <dbReference type="ChEBI" id="CHEBI:16810"/>
        <dbReference type="ChEBI" id="CHEBI:29985"/>
        <dbReference type="ChEBI" id="CHEBI:73309"/>
        <dbReference type="ChEBI" id="CHEBI:84824"/>
        <dbReference type="EC" id="2.6.1.57"/>
    </reaction>
</comment>
<keyword evidence="3 4" id="KW-0663">Pyridoxal phosphate</keyword>
<dbReference type="NCBIfam" id="NF002878">
    <property type="entry name" value="PRK03321.1"/>
    <property type="match status" value="1"/>
</dbReference>
<dbReference type="CDD" id="cd00609">
    <property type="entry name" value="AAT_like"/>
    <property type="match status" value="1"/>
</dbReference>
<evidence type="ECO:0000313" key="7">
    <source>
        <dbReference type="Proteomes" id="UP000198751"/>
    </source>
</evidence>
<dbReference type="Proteomes" id="UP000198751">
    <property type="component" value="Chromosome I"/>
</dbReference>